<feature type="coiled-coil region" evidence="1">
    <location>
        <begin position="413"/>
        <end position="454"/>
    </location>
</feature>
<dbReference type="Proteomes" id="UP000070344">
    <property type="component" value="Unassembled WGS sequence"/>
</dbReference>
<protein>
    <recommendedName>
        <fullName evidence="4">Rad50/SbcC-type AAA domain-containing protein</fullName>
    </recommendedName>
</protein>
<gene>
    <name evidence="2" type="ORF">AKJ41_04260</name>
</gene>
<dbReference type="Gene3D" id="3.40.50.300">
    <property type="entry name" value="P-loop containing nucleotide triphosphate hydrolases"/>
    <property type="match status" value="2"/>
</dbReference>
<dbReference type="PANTHER" id="PTHR41259:SF1">
    <property type="entry name" value="DOUBLE-STRAND BREAK REPAIR RAD50 ATPASE, PUTATIVE-RELATED"/>
    <property type="match status" value="1"/>
</dbReference>
<keyword evidence="1" id="KW-0175">Coiled coil</keyword>
<evidence type="ECO:0008006" key="4">
    <source>
        <dbReference type="Google" id="ProtNLM"/>
    </source>
</evidence>
<feature type="coiled-coil region" evidence="1">
    <location>
        <begin position="160"/>
        <end position="209"/>
    </location>
</feature>
<dbReference type="EMBL" id="LHXV01000054">
    <property type="protein sequence ID" value="KXB00220.1"/>
    <property type="molecule type" value="Genomic_DNA"/>
</dbReference>
<reference evidence="2 3" key="1">
    <citation type="journal article" date="2016" name="Sci. Rep.">
        <title>Metabolic traits of an uncultured archaeal lineage -MSBL1- from brine pools of the Red Sea.</title>
        <authorList>
            <person name="Mwirichia R."/>
            <person name="Alam I."/>
            <person name="Rashid M."/>
            <person name="Vinu M."/>
            <person name="Ba-Alawi W."/>
            <person name="Anthony Kamau A."/>
            <person name="Kamanda Ngugi D."/>
            <person name="Goker M."/>
            <person name="Klenk H.P."/>
            <person name="Bajic V."/>
            <person name="Stingl U."/>
        </authorList>
    </citation>
    <scope>NUCLEOTIDE SEQUENCE [LARGE SCALE GENOMIC DNA]</scope>
    <source>
        <strain evidence="2">SCGC-AAA259O05</strain>
    </source>
</reference>
<dbReference type="AlphaFoldDB" id="A0A133V190"/>
<evidence type="ECO:0000313" key="2">
    <source>
        <dbReference type="EMBL" id="KXB00220.1"/>
    </source>
</evidence>
<comment type="caution">
    <text evidence="2">The sequence shown here is derived from an EMBL/GenBank/DDBJ whole genome shotgun (WGS) entry which is preliminary data.</text>
</comment>
<dbReference type="PATRIC" id="fig|1698271.3.peg.1169"/>
<proteinExistence type="predicted"/>
<dbReference type="SUPFAM" id="SSF52540">
    <property type="entry name" value="P-loop containing nucleoside triphosphate hydrolases"/>
    <property type="match status" value="1"/>
</dbReference>
<sequence>MRMKEINISRYGPIRDINWTPGGEIQPIYGPNESGETLLVEAMTRIFGGEDISLPEGVERVTEKPEGYIIVEMNGEEEKISFDNPLCEHLSVDPDELNNTLVVRNSDLRIESEDQFYERVSDKLSGLWTDGIRRVEEELKKLGRLTDTLKLSNKKGFDKAKDQLRDAKELRKNVKDYLEEAEKEGISKLEAQKLSAESKTNKLEKREEKLKLGKLLEAHKSASDALTRLTNLPSENLTEELGVKIETSRDLLENKPKFERDLDLFRNLSITTGIGASIAFTGLLIVGAQAALSAVIPGVLLLATAGSVFKYLSANSSLSDVENNLKELTSKAKKAGIELEEEKTEIIDELKGKIQDIGQERENLNRKLSENIGILKDNLELDADLDDDDDEILSGASDILDKRKSELNLEGDVSYDEDERKKVEKELKAAEKSLEEAEKNLEKHREKLRKISEKASDLDFDHFLGEDLNLEIDNLESLNIFVRKLNKFIKQIESDKKDSETAVEIFRELESEEEEKISDLFGEDSETSEIFEEITDGRYVSVNYDQEEGEIYVEKPTGEVRYPSNELCGSRGTVDQLYLSIRISLARKILGDNTFFVLDDALVFSDNARTKKQHEILDRFSKMGCQILYFTSTESVAENLSELSENQLIELSRLP</sequence>
<feature type="coiled-coil region" evidence="1">
    <location>
        <begin position="311"/>
        <end position="367"/>
    </location>
</feature>
<evidence type="ECO:0000256" key="1">
    <source>
        <dbReference type="SAM" id="Coils"/>
    </source>
</evidence>
<keyword evidence="3" id="KW-1185">Reference proteome</keyword>
<dbReference type="InterPro" id="IPR027417">
    <property type="entry name" value="P-loop_NTPase"/>
</dbReference>
<evidence type="ECO:0000313" key="3">
    <source>
        <dbReference type="Proteomes" id="UP000070344"/>
    </source>
</evidence>
<accession>A0A133V190</accession>
<name>A0A133V190_9EURY</name>
<organism evidence="2 3">
    <name type="scientific">candidate division MSBL1 archaeon SCGC-AAA259O05</name>
    <dbReference type="NCBI Taxonomy" id="1698271"/>
    <lineage>
        <taxon>Archaea</taxon>
        <taxon>Methanobacteriati</taxon>
        <taxon>Methanobacteriota</taxon>
        <taxon>candidate division MSBL1</taxon>
    </lineage>
</organism>
<dbReference type="PANTHER" id="PTHR41259">
    <property type="entry name" value="DOUBLE-STRAND BREAK REPAIR RAD50 ATPASE, PUTATIVE-RELATED"/>
    <property type="match status" value="1"/>
</dbReference>